<accession>A0A4Y2ED96</accession>
<organism evidence="1 2">
    <name type="scientific">Araneus ventricosus</name>
    <name type="common">Orbweaver spider</name>
    <name type="synonym">Epeira ventricosa</name>
    <dbReference type="NCBI Taxonomy" id="182803"/>
    <lineage>
        <taxon>Eukaryota</taxon>
        <taxon>Metazoa</taxon>
        <taxon>Ecdysozoa</taxon>
        <taxon>Arthropoda</taxon>
        <taxon>Chelicerata</taxon>
        <taxon>Arachnida</taxon>
        <taxon>Araneae</taxon>
        <taxon>Araneomorphae</taxon>
        <taxon>Entelegynae</taxon>
        <taxon>Araneoidea</taxon>
        <taxon>Araneidae</taxon>
        <taxon>Araneus</taxon>
    </lineage>
</organism>
<dbReference type="Proteomes" id="UP000499080">
    <property type="component" value="Unassembled WGS sequence"/>
</dbReference>
<protein>
    <submittedName>
        <fullName evidence="1">Uncharacterized protein</fullName>
    </submittedName>
</protein>
<reference evidence="1 2" key="1">
    <citation type="journal article" date="2019" name="Sci. Rep.">
        <title>Orb-weaving spider Araneus ventricosus genome elucidates the spidroin gene catalogue.</title>
        <authorList>
            <person name="Kono N."/>
            <person name="Nakamura H."/>
            <person name="Ohtoshi R."/>
            <person name="Moran D.A.P."/>
            <person name="Shinohara A."/>
            <person name="Yoshida Y."/>
            <person name="Fujiwara M."/>
            <person name="Mori M."/>
            <person name="Tomita M."/>
            <person name="Arakawa K."/>
        </authorList>
    </citation>
    <scope>NUCLEOTIDE SEQUENCE [LARGE SCALE GENOMIC DNA]</scope>
</reference>
<comment type="caution">
    <text evidence="1">The sequence shown here is derived from an EMBL/GenBank/DDBJ whole genome shotgun (WGS) entry which is preliminary data.</text>
</comment>
<evidence type="ECO:0000313" key="2">
    <source>
        <dbReference type="Proteomes" id="UP000499080"/>
    </source>
</evidence>
<dbReference type="EMBL" id="BGPR01000552">
    <property type="protein sequence ID" value="GBM26028.1"/>
    <property type="molecule type" value="Genomic_DNA"/>
</dbReference>
<evidence type="ECO:0000313" key="1">
    <source>
        <dbReference type="EMBL" id="GBM26028.1"/>
    </source>
</evidence>
<keyword evidence="2" id="KW-1185">Reference proteome</keyword>
<gene>
    <name evidence="1" type="ORF">AVEN_61998_1</name>
</gene>
<name>A0A4Y2ED96_ARAVE</name>
<sequence length="125" mass="13656">MIFSRHLLPGAKIGATFLSPNRNGSLQWRHIDSPPPRKFKIFHNSACTRCSSGGIASTRMRSHQISNRVLASPEGIARCGVVTFTPMTGLPPSRGVEPWPVMAVRTPTLVPELLSCTFKTSELLS</sequence>
<dbReference type="AlphaFoldDB" id="A0A4Y2ED96"/>
<proteinExistence type="predicted"/>